<reference evidence="3" key="1">
    <citation type="submission" date="2021-03" db="EMBL/GenBank/DDBJ databases">
        <title>Comparative genomics and phylogenomic investigation of the class Geoglossomycetes provide insights into ecological specialization and systematics.</title>
        <authorList>
            <person name="Melie T."/>
            <person name="Pirro S."/>
            <person name="Miller A.N."/>
            <person name="Quandt A."/>
        </authorList>
    </citation>
    <scope>NUCLEOTIDE SEQUENCE</scope>
    <source>
        <strain evidence="3">CAQ_001_2017</strain>
    </source>
</reference>
<proteinExistence type="predicted"/>
<dbReference type="PANTHER" id="PTHR12149:SF8">
    <property type="entry name" value="PROTEIN-RIBULOSAMINE 3-KINASE"/>
    <property type="match status" value="1"/>
</dbReference>
<comment type="caution">
    <text evidence="3">The sequence shown here is derived from an EMBL/GenBank/DDBJ whole genome shotgun (WGS) entry which is preliminary data.</text>
</comment>
<dbReference type="Proteomes" id="UP000750711">
    <property type="component" value="Unassembled WGS sequence"/>
</dbReference>
<gene>
    <name evidence="3" type="ORF">GP486_008886</name>
</gene>
<comment type="catalytic activity">
    <reaction evidence="2">
        <text>N(6)-D-ribulosyl-L-lysyl-[protein] + ATP = N(6)-(3-O-phospho-D-ribulosyl)-L-lysyl-[protein] + ADP + H(+)</text>
        <dbReference type="Rhea" id="RHEA:48432"/>
        <dbReference type="Rhea" id="RHEA-COMP:12103"/>
        <dbReference type="Rhea" id="RHEA-COMP:12104"/>
        <dbReference type="ChEBI" id="CHEBI:15378"/>
        <dbReference type="ChEBI" id="CHEBI:30616"/>
        <dbReference type="ChEBI" id="CHEBI:90418"/>
        <dbReference type="ChEBI" id="CHEBI:90420"/>
        <dbReference type="ChEBI" id="CHEBI:456216"/>
        <dbReference type="EC" id="2.7.1.172"/>
    </reaction>
    <physiologicalReaction direction="left-to-right" evidence="2">
        <dbReference type="Rhea" id="RHEA:48433"/>
    </physiologicalReaction>
</comment>
<evidence type="ECO:0000313" key="3">
    <source>
        <dbReference type="EMBL" id="KAH0536356.1"/>
    </source>
</evidence>
<accession>A0A9P8HVC5</accession>
<keyword evidence="4" id="KW-1185">Reference proteome</keyword>
<dbReference type="InterPro" id="IPR011009">
    <property type="entry name" value="Kinase-like_dom_sf"/>
</dbReference>
<dbReference type="GO" id="GO:0102193">
    <property type="term" value="F:protein-ribulosamine 3-kinase activity"/>
    <property type="evidence" value="ECO:0007669"/>
    <property type="project" value="UniProtKB-EC"/>
</dbReference>
<evidence type="ECO:0000313" key="4">
    <source>
        <dbReference type="Proteomes" id="UP000750711"/>
    </source>
</evidence>
<sequence>MLLGNGRLGGKKGIQPVLIHGDLWEGNKAKGRFDNRDGIKHVTFDPTCSYAHSEFELALMRMFGGFLAGFFNEYHHLVPKTKPKKEYNSRIELYEL</sequence>
<protein>
    <recommendedName>
        <fullName evidence="1">protein-ribulosamine 3-kinase</fullName>
        <ecNumber evidence="1">2.7.1.172</ecNumber>
    </recommendedName>
</protein>
<dbReference type="PANTHER" id="PTHR12149">
    <property type="entry name" value="FRUCTOSAMINE 3 KINASE-RELATED PROTEIN"/>
    <property type="match status" value="1"/>
</dbReference>
<evidence type="ECO:0000256" key="1">
    <source>
        <dbReference type="ARBA" id="ARBA00011961"/>
    </source>
</evidence>
<dbReference type="Pfam" id="PF03881">
    <property type="entry name" value="Fructosamin_kin"/>
    <property type="match status" value="1"/>
</dbReference>
<organism evidence="3 4">
    <name type="scientific">Trichoglossum hirsutum</name>
    <dbReference type="NCBI Taxonomy" id="265104"/>
    <lineage>
        <taxon>Eukaryota</taxon>
        <taxon>Fungi</taxon>
        <taxon>Dikarya</taxon>
        <taxon>Ascomycota</taxon>
        <taxon>Pezizomycotina</taxon>
        <taxon>Geoglossomycetes</taxon>
        <taxon>Geoglossales</taxon>
        <taxon>Geoglossaceae</taxon>
        <taxon>Trichoglossum</taxon>
    </lineage>
</organism>
<dbReference type="InterPro" id="IPR016477">
    <property type="entry name" value="Fructo-/Ketosamine-3-kinase"/>
</dbReference>
<feature type="non-terminal residue" evidence="3">
    <location>
        <position position="96"/>
    </location>
</feature>
<dbReference type="SUPFAM" id="SSF56112">
    <property type="entry name" value="Protein kinase-like (PK-like)"/>
    <property type="match status" value="1"/>
</dbReference>
<dbReference type="Gene3D" id="3.90.1200.10">
    <property type="match status" value="1"/>
</dbReference>
<evidence type="ECO:0000256" key="2">
    <source>
        <dbReference type="ARBA" id="ARBA00048655"/>
    </source>
</evidence>
<name>A0A9P8HVC5_9PEZI</name>
<dbReference type="EMBL" id="JAGHQM010004309">
    <property type="protein sequence ID" value="KAH0536356.1"/>
    <property type="molecule type" value="Genomic_DNA"/>
</dbReference>
<dbReference type="AlphaFoldDB" id="A0A9P8HVC5"/>
<dbReference type="EC" id="2.7.1.172" evidence="1"/>